<dbReference type="OrthoDB" id="9790194at2"/>
<keyword evidence="3" id="KW-0479">Metal-binding</keyword>
<dbReference type="FunFam" id="3.40.30.10:FF:000013">
    <property type="entry name" value="Blast:Protein SCO1 homolog, mitochondrial"/>
    <property type="match status" value="1"/>
</dbReference>
<evidence type="ECO:0000313" key="7">
    <source>
        <dbReference type="EMBL" id="TNY32618.1"/>
    </source>
</evidence>
<dbReference type="RefSeq" id="WP_140193298.1">
    <property type="nucleotide sequence ID" value="NZ_CP065915.1"/>
</dbReference>
<evidence type="ECO:0000256" key="3">
    <source>
        <dbReference type="PIRSR" id="PIRSR603782-1"/>
    </source>
</evidence>
<feature type="binding site" evidence="3">
    <location>
        <position position="161"/>
    </location>
    <ligand>
        <name>Cu cation</name>
        <dbReference type="ChEBI" id="CHEBI:23378"/>
    </ligand>
</feature>
<dbReference type="InterPro" id="IPR013766">
    <property type="entry name" value="Thioredoxin_domain"/>
</dbReference>
<feature type="binding site" evidence="3">
    <location>
        <position position="74"/>
    </location>
    <ligand>
        <name>Cu cation</name>
        <dbReference type="ChEBI" id="CHEBI:23378"/>
    </ligand>
</feature>
<name>A0A5C5GD67_9RHOB</name>
<dbReference type="Pfam" id="PF02630">
    <property type="entry name" value="SCO1-SenC"/>
    <property type="match status" value="1"/>
</dbReference>
<keyword evidence="4" id="KW-1015">Disulfide bond</keyword>
<dbReference type="AlphaFoldDB" id="A0A5C5GD67"/>
<dbReference type="PROSITE" id="PS51352">
    <property type="entry name" value="THIOREDOXIN_2"/>
    <property type="match status" value="1"/>
</dbReference>
<sequence length="195" mass="21422">MPRLTSIQMVLWGLVVIALVGVGMFAFVLPRLDESVSDTLGHGDYELVTTDGQPFTEESLLGEPTAIFFGFTHCPEVCPTTLSDIDLWQQELAETGDQIRVFFVTVDPERDTAEVLGNYVSWVPGVSGVTGSEEQIAEAIRAFRIYAAKIPLDDGGYTMDHSAMVLLFDENGRLVEPIAYQEPTDSAVETIRSVM</sequence>
<dbReference type="InterPro" id="IPR003782">
    <property type="entry name" value="SCO1/SenC"/>
</dbReference>
<evidence type="ECO:0000256" key="4">
    <source>
        <dbReference type="PIRSR" id="PIRSR603782-2"/>
    </source>
</evidence>
<comment type="caution">
    <text evidence="7">The sequence shown here is derived from an EMBL/GenBank/DDBJ whole genome shotgun (WGS) entry which is preliminary data.</text>
</comment>
<feature type="transmembrane region" description="Helical" evidence="5">
    <location>
        <begin position="9"/>
        <end position="29"/>
    </location>
</feature>
<evidence type="ECO:0000256" key="1">
    <source>
        <dbReference type="ARBA" id="ARBA00010996"/>
    </source>
</evidence>
<evidence type="ECO:0000256" key="2">
    <source>
        <dbReference type="ARBA" id="ARBA00023008"/>
    </source>
</evidence>
<dbReference type="Gene3D" id="3.40.30.10">
    <property type="entry name" value="Glutaredoxin"/>
    <property type="match status" value="1"/>
</dbReference>
<proteinExistence type="inferred from homology"/>
<dbReference type="CDD" id="cd02968">
    <property type="entry name" value="SCO"/>
    <property type="match status" value="1"/>
</dbReference>
<gene>
    <name evidence="7" type="ORF">FHY64_04880</name>
</gene>
<dbReference type="SUPFAM" id="SSF52833">
    <property type="entry name" value="Thioredoxin-like"/>
    <property type="match status" value="1"/>
</dbReference>
<protein>
    <submittedName>
        <fullName evidence="7">SCO family protein</fullName>
    </submittedName>
</protein>
<keyword evidence="8" id="KW-1185">Reference proteome</keyword>
<dbReference type="GO" id="GO:0046872">
    <property type="term" value="F:metal ion binding"/>
    <property type="evidence" value="ECO:0007669"/>
    <property type="project" value="UniProtKB-KW"/>
</dbReference>
<evidence type="ECO:0000259" key="6">
    <source>
        <dbReference type="PROSITE" id="PS51352"/>
    </source>
</evidence>
<organism evidence="7 8">
    <name type="scientific">Pelagovum pacificum</name>
    <dbReference type="NCBI Taxonomy" id="2588711"/>
    <lineage>
        <taxon>Bacteria</taxon>
        <taxon>Pseudomonadati</taxon>
        <taxon>Pseudomonadota</taxon>
        <taxon>Alphaproteobacteria</taxon>
        <taxon>Rhodobacterales</taxon>
        <taxon>Paracoccaceae</taxon>
        <taxon>Pelagovum</taxon>
    </lineage>
</organism>
<evidence type="ECO:0000256" key="5">
    <source>
        <dbReference type="SAM" id="Phobius"/>
    </source>
</evidence>
<dbReference type="PANTHER" id="PTHR12151:SF25">
    <property type="entry name" value="LINALOOL DEHYDRATASE_ISOMERASE DOMAIN-CONTAINING PROTEIN"/>
    <property type="match status" value="1"/>
</dbReference>
<feature type="binding site" evidence="3">
    <location>
        <position position="78"/>
    </location>
    <ligand>
        <name>Cu cation</name>
        <dbReference type="ChEBI" id="CHEBI:23378"/>
    </ligand>
</feature>
<dbReference type="InterPro" id="IPR036249">
    <property type="entry name" value="Thioredoxin-like_sf"/>
</dbReference>
<keyword evidence="5" id="KW-0472">Membrane</keyword>
<dbReference type="EMBL" id="VFFF01000001">
    <property type="protein sequence ID" value="TNY32618.1"/>
    <property type="molecule type" value="Genomic_DNA"/>
</dbReference>
<feature type="disulfide bond" description="Redox-active" evidence="4">
    <location>
        <begin position="74"/>
        <end position="78"/>
    </location>
</feature>
<evidence type="ECO:0000313" key="8">
    <source>
        <dbReference type="Proteomes" id="UP000314011"/>
    </source>
</evidence>
<dbReference type="Proteomes" id="UP000314011">
    <property type="component" value="Unassembled WGS sequence"/>
</dbReference>
<reference evidence="7 8" key="1">
    <citation type="submission" date="2019-06" db="EMBL/GenBank/DDBJ databases">
        <title>Genome of new Rhodobacteraceae sp. SM1903.</title>
        <authorList>
            <person name="Ren X."/>
        </authorList>
    </citation>
    <scope>NUCLEOTIDE SEQUENCE [LARGE SCALE GENOMIC DNA]</scope>
    <source>
        <strain evidence="7 8">SM1903</strain>
    </source>
</reference>
<keyword evidence="5" id="KW-1133">Transmembrane helix</keyword>
<accession>A0A5C5GD67</accession>
<comment type="similarity">
    <text evidence="1">Belongs to the SCO1/2 family.</text>
</comment>
<dbReference type="PANTHER" id="PTHR12151">
    <property type="entry name" value="ELECTRON TRANSPORT PROTIN SCO1/SENC FAMILY MEMBER"/>
    <property type="match status" value="1"/>
</dbReference>
<keyword evidence="5" id="KW-0812">Transmembrane</keyword>
<feature type="domain" description="Thioredoxin" evidence="6">
    <location>
        <begin position="18"/>
        <end position="195"/>
    </location>
</feature>
<keyword evidence="2 3" id="KW-0186">Copper</keyword>